<dbReference type="EMBL" id="ML119802">
    <property type="protein sequence ID" value="RPA74039.1"/>
    <property type="molecule type" value="Genomic_DNA"/>
</dbReference>
<keyword evidence="5" id="KW-0489">Methyltransferase</keyword>
<dbReference type="InterPro" id="IPR039769">
    <property type="entry name" value="Bud23-like"/>
</dbReference>
<evidence type="ECO:0000313" key="12">
    <source>
        <dbReference type="EMBL" id="RPA74039.1"/>
    </source>
</evidence>
<keyword evidence="8" id="KW-0539">Nucleus</keyword>
<evidence type="ECO:0000256" key="9">
    <source>
        <dbReference type="SAM" id="MobiDB-lite"/>
    </source>
</evidence>
<dbReference type="SUPFAM" id="SSF53335">
    <property type="entry name" value="S-adenosyl-L-methionine-dependent methyltransferases"/>
    <property type="match status" value="1"/>
</dbReference>
<sequence>MSRPEDILPPNLFYDDISARKYTSSSRILSIQSDMAHRALELLHLDQPSFILDIGCGSGLSGEILTSEGHMWVGMDISESMLAIAVDREVEGDLLYADMGQGVPFRPGSFDAAVSISAIQWLCNAETADVTVDNRLKTFFETLYASLKRGGRAALQFYPKDDKQRDLICKAAIKAGFAAGILEDEPGTKQVKVYLVLEVGGTGGDITQAVKDLEGVEVQDGRSKREKKKGETRREWIGRKKERERRKGKVVKKDSKYTGRKRRIQF</sequence>
<protein>
    <submittedName>
        <fullName evidence="12">Williams Beuren syndrome chromosome region 22 protein-like protein</fullName>
    </submittedName>
</protein>
<dbReference type="GO" id="GO:0005730">
    <property type="term" value="C:nucleolus"/>
    <property type="evidence" value="ECO:0007669"/>
    <property type="project" value="TreeGrafter"/>
</dbReference>
<dbReference type="PANTHER" id="PTHR12734:SF0">
    <property type="entry name" value="18S RRNA (GUANINE-N(7))-METHYLTRANSFERASE-RELATED"/>
    <property type="match status" value="1"/>
</dbReference>
<feature type="region of interest" description="Disordered" evidence="9">
    <location>
        <begin position="219"/>
        <end position="266"/>
    </location>
</feature>
<keyword evidence="7" id="KW-0949">S-adenosyl-L-methionine</keyword>
<comment type="similarity">
    <text evidence="3">Belongs to the class I-like SAM-binding methyltransferase superfamily. BUD23/WBSCR22 family.</text>
</comment>
<dbReference type="PANTHER" id="PTHR12734">
    <property type="entry name" value="METHYLTRANSFERASE-RELATED"/>
    <property type="match status" value="1"/>
</dbReference>
<dbReference type="AlphaFoldDB" id="A0A3N4HJL3"/>
<dbReference type="Gene3D" id="3.40.50.150">
    <property type="entry name" value="Vaccinia Virus protein VP39"/>
    <property type="match status" value="1"/>
</dbReference>
<dbReference type="Proteomes" id="UP000275078">
    <property type="component" value="Unassembled WGS sequence"/>
</dbReference>
<organism evidence="12 13">
    <name type="scientific">Ascobolus immersus RN42</name>
    <dbReference type="NCBI Taxonomy" id="1160509"/>
    <lineage>
        <taxon>Eukaryota</taxon>
        <taxon>Fungi</taxon>
        <taxon>Dikarya</taxon>
        <taxon>Ascomycota</taxon>
        <taxon>Pezizomycotina</taxon>
        <taxon>Pezizomycetes</taxon>
        <taxon>Pezizales</taxon>
        <taxon>Ascobolaceae</taxon>
        <taxon>Ascobolus</taxon>
    </lineage>
</organism>
<keyword evidence="4" id="KW-0963">Cytoplasm</keyword>
<dbReference type="Pfam" id="PF08241">
    <property type="entry name" value="Methyltransf_11"/>
    <property type="match status" value="1"/>
</dbReference>
<evidence type="ECO:0000259" key="11">
    <source>
        <dbReference type="Pfam" id="PF12589"/>
    </source>
</evidence>
<dbReference type="CDD" id="cd02440">
    <property type="entry name" value="AdoMet_MTases"/>
    <property type="match status" value="1"/>
</dbReference>
<reference evidence="12 13" key="1">
    <citation type="journal article" date="2018" name="Nat. Ecol. Evol.">
        <title>Pezizomycetes genomes reveal the molecular basis of ectomycorrhizal truffle lifestyle.</title>
        <authorList>
            <person name="Murat C."/>
            <person name="Payen T."/>
            <person name="Noel B."/>
            <person name="Kuo A."/>
            <person name="Morin E."/>
            <person name="Chen J."/>
            <person name="Kohler A."/>
            <person name="Krizsan K."/>
            <person name="Balestrini R."/>
            <person name="Da Silva C."/>
            <person name="Montanini B."/>
            <person name="Hainaut M."/>
            <person name="Levati E."/>
            <person name="Barry K.W."/>
            <person name="Belfiori B."/>
            <person name="Cichocki N."/>
            <person name="Clum A."/>
            <person name="Dockter R.B."/>
            <person name="Fauchery L."/>
            <person name="Guy J."/>
            <person name="Iotti M."/>
            <person name="Le Tacon F."/>
            <person name="Lindquist E.A."/>
            <person name="Lipzen A."/>
            <person name="Malagnac F."/>
            <person name="Mello A."/>
            <person name="Molinier V."/>
            <person name="Miyauchi S."/>
            <person name="Poulain J."/>
            <person name="Riccioni C."/>
            <person name="Rubini A."/>
            <person name="Sitrit Y."/>
            <person name="Splivallo R."/>
            <person name="Traeger S."/>
            <person name="Wang M."/>
            <person name="Zifcakova L."/>
            <person name="Wipf D."/>
            <person name="Zambonelli A."/>
            <person name="Paolocci F."/>
            <person name="Nowrousian M."/>
            <person name="Ottonello S."/>
            <person name="Baldrian P."/>
            <person name="Spatafora J.W."/>
            <person name="Henrissat B."/>
            <person name="Nagy L.G."/>
            <person name="Aury J.M."/>
            <person name="Wincker P."/>
            <person name="Grigoriev I.V."/>
            <person name="Bonfante P."/>
            <person name="Martin F.M."/>
        </authorList>
    </citation>
    <scope>NUCLEOTIDE SEQUENCE [LARGE SCALE GENOMIC DNA]</scope>
    <source>
        <strain evidence="12 13">RN42</strain>
    </source>
</reference>
<evidence type="ECO:0000256" key="8">
    <source>
        <dbReference type="ARBA" id="ARBA00023242"/>
    </source>
</evidence>
<accession>A0A3N4HJL3</accession>
<feature type="compositionally biased region" description="Basic and acidic residues" evidence="9">
    <location>
        <begin position="219"/>
        <end position="241"/>
    </location>
</feature>
<dbReference type="GO" id="GO:0016435">
    <property type="term" value="F:rRNA (guanine) methyltransferase activity"/>
    <property type="evidence" value="ECO:0007669"/>
    <property type="project" value="InterPro"/>
</dbReference>
<dbReference type="InterPro" id="IPR022238">
    <property type="entry name" value="Bud23_C"/>
</dbReference>
<keyword evidence="13" id="KW-1185">Reference proteome</keyword>
<dbReference type="STRING" id="1160509.A0A3N4HJL3"/>
<dbReference type="GO" id="GO:0005737">
    <property type="term" value="C:cytoplasm"/>
    <property type="evidence" value="ECO:0007669"/>
    <property type="project" value="UniProtKB-SubCell"/>
</dbReference>
<comment type="subcellular location">
    <subcellularLocation>
        <location evidence="2">Cytoplasm</location>
    </subcellularLocation>
    <subcellularLocation>
        <location evidence="1">Nucleus</location>
    </subcellularLocation>
</comment>
<evidence type="ECO:0000256" key="2">
    <source>
        <dbReference type="ARBA" id="ARBA00004496"/>
    </source>
</evidence>
<keyword evidence="6" id="KW-0808">Transferase</keyword>
<evidence type="ECO:0000313" key="13">
    <source>
        <dbReference type="Proteomes" id="UP000275078"/>
    </source>
</evidence>
<evidence type="ECO:0000256" key="6">
    <source>
        <dbReference type="ARBA" id="ARBA00022679"/>
    </source>
</evidence>
<gene>
    <name evidence="12" type="ORF">BJ508DRAFT_418791</name>
</gene>
<dbReference type="OrthoDB" id="2877at2759"/>
<dbReference type="Pfam" id="PF12589">
    <property type="entry name" value="WBS_methylT"/>
    <property type="match status" value="1"/>
</dbReference>
<evidence type="ECO:0000256" key="4">
    <source>
        <dbReference type="ARBA" id="ARBA00022490"/>
    </source>
</evidence>
<proteinExistence type="inferred from homology"/>
<evidence type="ECO:0000256" key="1">
    <source>
        <dbReference type="ARBA" id="ARBA00004123"/>
    </source>
</evidence>
<evidence type="ECO:0000259" key="10">
    <source>
        <dbReference type="Pfam" id="PF08241"/>
    </source>
</evidence>
<evidence type="ECO:0000256" key="3">
    <source>
        <dbReference type="ARBA" id="ARBA00005547"/>
    </source>
</evidence>
<evidence type="ECO:0000256" key="7">
    <source>
        <dbReference type="ARBA" id="ARBA00022691"/>
    </source>
</evidence>
<name>A0A3N4HJL3_ASCIM</name>
<dbReference type="FunFam" id="3.40.50.150:FF:000017">
    <property type="entry name" value="probable 18S rRNA (Guanine-N(7))-methyltransferase"/>
    <property type="match status" value="1"/>
</dbReference>
<feature type="domain" description="Methyltransferase type 11" evidence="10">
    <location>
        <begin position="52"/>
        <end position="154"/>
    </location>
</feature>
<feature type="domain" description="18S rRNA (guanine(1575)-N(7))-methyltransferase Bud23 C-terminal" evidence="11">
    <location>
        <begin position="219"/>
        <end position="263"/>
    </location>
</feature>
<evidence type="ECO:0000256" key="5">
    <source>
        <dbReference type="ARBA" id="ARBA00022603"/>
    </source>
</evidence>
<dbReference type="InterPro" id="IPR029063">
    <property type="entry name" value="SAM-dependent_MTases_sf"/>
</dbReference>
<dbReference type="InterPro" id="IPR013216">
    <property type="entry name" value="Methyltransf_11"/>
</dbReference>
<dbReference type="GO" id="GO:0070476">
    <property type="term" value="P:rRNA (guanine-N7)-methylation"/>
    <property type="evidence" value="ECO:0007669"/>
    <property type="project" value="InterPro"/>
</dbReference>